<feature type="transmembrane region" description="Helical" evidence="1">
    <location>
        <begin position="194"/>
        <end position="225"/>
    </location>
</feature>
<feature type="transmembrane region" description="Helical" evidence="1">
    <location>
        <begin position="114"/>
        <end position="132"/>
    </location>
</feature>
<reference evidence="2 3" key="1">
    <citation type="submission" date="2022-08" db="EMBL/GenBank/DDBJ databases">
        <title>Aerococcaceae sp. nov isolated from spoiled eye mask.</title>
        <authorList>
            <person name="Zhou G."/>
            <person name="Xie X.-B."/>
            <person name="Shi Q.-S."/>
            <person name="Wang Y.-S."/>
            <person name="Wen X."/>
            <person name="Peng H."/>
            <person name="Yang X.-J."/>
            <person name="Tao H.-B."/>
            <person name="Huang X.-M."/>
        </authorList>
    </citation>
    <scope>NUCLEOTIDE SEQUENCE [LARGE SCALE GENOMIC DNA]</scope>
    <source>
        <strain evidence="3">DM20194951</strain>
    </source>
</reference>
<feature type="transmembrane region" description="Helical" evidence="1">
    <location>
        <begin position="138"/>
        <end position="157"/>
    </location>
</feature>
<sequence length="561" mass="63699">MATTHTTTSLQTAKTKFYQHQTLIYFITGIFIHIMIFVPFFALDGIFVQDDFAFHRLRLENYVTAVQNGDFFPKIFPSMANGYGYAADLFYPSILLLPYVGLRWLGFSYINSFYLYHLLISLATFFTAYLALNKVFQSSNKAFIFAIIYSTATYRFLDQFIRGALGETLAFIFIPLVLWGFYEILSGKAKHGVVLAIGMALLLYSHLITTFIVALVLLAVCFYLLVKHKLTMTHVFVIIKAALIAFALCAFTLLPMLEQSLSITFNFSQANGIWFDALNYSMADLVIGSLKNSAAVWENLEPNIGILLLLSILVSFFSFKQQSKLVKSLTIVNLIVMVIATNLFPWSIIKESIFGIIQFPWRWLTILTFTASLLATVKISENMSVIKSFLLTSFIILITSVSYSGNIIHQFNQAQTNFITNDNYADFFLSSVGGGREYIPVEANYQTLRENKQALPQHSEAVTHERIANEYKSQTWLFISDSDQEKVLLPNLTYVGYEVLIDDQPTEIMHEQGLITIQIPNGSHQVKITYVGTFIQKISLIVTLVTWLTILLMGIFRRVRT</sequence>
<dbReference type="Pfam" id="PF09586">
    <property type="entry name" value="YfhO"/>
    <property type="match status" value="1"/>
</dbReference>
<feature type="transmembrane region" description="Helical" evidence="1">
    <location>
        <begin position="82"/>
        <end position="102"/>
    </location>
</feature>
<evidence type="ECO:0000256" key="1">
    <source>
        <dbReference type="SAM" id="Phobius"/>
    </source>
</evidence>
<name>A0ABY5P6S5_9LACT</name>
<accession>A0ABY5P6S5</accession>
<protein>
    <submittedName>
        <fullName evidence="2">YfhO family protein</fullName>
    </submittedName>
</protein>
<feature type="transmembrane region" description="Helical" evidence="1">
    <location>
        <begin position="23"/>
        <end position="42"/>
    </location>
</feature>
<proteinExistence type="predicted"/>
<keyword evidence="3" id="KW-1185">Reference proteome</keyword>
<dbReference type="Proteomes" id="UP001315967">
    <property type="component" value="Chromosome"/>
</dbReference>
<keyword evidence="1" id="KW-1133">Transmembrane helix</keyword>
<feature type="transmembrane region" description="Helical" evidence="1">
    <location>
        <begin position="361"/>
        <end position="377"/>
    </location>
</feature>
<organism evidence="2 3">
    <name type="scientific">Fundicoccus culcitae</name>
    <dbReference type="NCBI Taxonomy" id="2969821"/>
    <lineage>
        <taxon>Bacteria</taxon>
        <taxon>Bacillati</taxon>
        <taxon>Bacillota</taxon>
        <taxon>Bacilli</taxon>
        <taxon>Lactobacillales</taxon>
        <taxon>Aerococcaceae</taxon>
        <taxon>Fundicoccus</taxon>
    </lineage>
</organism>
<feature type="transmembrane region" description="Helical" evidence="1">
    <location>
        <begin position="389"/>
        <end position="408"/>
    </location>
</feature>
<feature type="transmembrane region" description="Helical" evidence="1">
    <location>
        <begin position="164"/>
        <end position="182"/>
    </location>
</feature>
<keyword evidence="1" id="KW-0472">Membrane</keyword>
<feature type="transmembrane region" description="Helical" evidence="1">
    <location>
        <begin position="237"/>
        <end position="257"/>
    </location>
</feature>
<feature type="transmembrane region" description="Helical" evidence="1">
    <location>
        <begin position="331"/>
        <end position="349"/>
    </location>
</feature>
<keyword evidence="1" id="KW-0812">Transmembrane</keyword>
<dbReference type="RefSeq" id="WP_313793631.1">
    <property type="nucleotide sequence ID" value="NZ_CP102453.1"/>
</dbReference>
<dbReference type="EMBL" id="CP102453">
    <property type="protein sequence ID" value="UUX34128.1"/>
    <property type="molecule type" value="Genomic_DNA"/>
</dbReference>
<evidence type="ECO:0000313" key="2">
    <source>
        <dbReference type="EMBL" id="UUX34128.1"/>
    </source>
</evidence>
<gene>
    <name evidence="2" type="ORF">NRE15_00210</name>
</gene>
<feature type="transmembrane region" description="Helical" evidence="1">
    <location>
        <begin position="302"/>
        <end position="319"/>
    </location>
</feature>
<feature type="transmembrane region" description="Helical" evidence="1">
    <location>
        <begin position="538"/>
        <end position="556"/>
    </location>
</feature>
<evidence type="ECO:0000313" key="3">
    <source>
        <dbReference type="Proteomes" id="UP001315967"/>
    </source>
</evidence>
<dbReference type="InterPro" id="IPR018580">
    <property type="entry name" value="Uncharacterised_YfhO"/>
</dbReference>